<evidence type="ECO:0000313" key="2">
    <source>
        <dbReference type="EMBL" id="KXB41479.1"/>
    </source>
</evidence>
<sequence length="319" mass="36753">MLKGVNKMSLNYKIASGIVRLLNVKKMFLKNKEEMLEYAKGENVKEVFDLDKAMKRAKRKNYYLYDRDVMGYRLISYQKNENYADGAVLYLFGGGMITQPNKLDFPLAERIMEKTGKDVWFLFYPLCSEDIKVNKTYEVCFETYKLMTETYKAENISVLGFSSGACLSIGIFLHNNALGRPLKMPGKIISVSPGGIPAVSLDKNKGIWERLNELNHKDIMIEPTYIKTAREILKGDEDLPEYMLDGTVGDFTGFPKTYFYYGENECLYAFAGEFRKAMEKYHIPYEIVVGKGMCHCYPMARFFREGREAQDQIVELLKS</sequence>
<evidence type="ECO:0000259" key="1">
    <source>
        <dbReference type="Pfam" id="PF07859"/>
    </source>
</evidence>
<dbReference type="Gene3D" id="3.40.50.1820">
    <property type="entry name" value="alpha/beta hydrolase"/>
    <property type="match status" value="1"/>
</dbReference>
<proteinExistence type="predicted"/>
<feature type="domain" description="Alpha/beta hydrolase fold-3" evidence="1">
    <location>
        <begin position="88"/>
        <end position="298"/>
    </location>
</feature>
<comment type="caution">
    <text evidence="2">The sequence shown here is derived from an EMBL/GenBank/DDBJ whole genome shotgun (WGS) entry which is preliminary data.</text>
</comment>
<dbReference type="SUPFAM" id="SSF53474">
    <property type="entry name" value="alpha/beta-Hydrolases"/>
    <property type="match status" value="1"/>
</dbReference>
<accession>A0A133YE54</accession>
<dbReference type="STRING" id="1497955.HMPREF1872_00680"/>
<keyword evidence="3" id="KW-1185">Reference proteome</keyword>
<dbReference type="AlphaFoldDB" id="A0A133YE54"/>
<dbReference type="EMBL" id="LSCV01000013">
    <property type="protein sequence ID" value="KXB41479.1"/>
    <property type="molecule type" value="Genomic_DNA"/>
</dbReference>
<dbReference type="InterPro" id="IPR029058">
    <property type="entry name" value="AB_hydrolase_fold"/>
</dbReference>
<evidence type="ECO:0000313" key="3">
    <source>
        <dbReference type="Proteomes" id="UP000070080"/>
    </source>
</evidence>
<name>A0A133YE54_9FIRM</name>
<protein>
    <recommendedName>
        <fullName evidence="1">Alpha/beta hydrolase fold-3 domain-containing protein</fullName>
    </recommendedName>
</protein>
<dbReference type="InterPro" id="IPR013094">
    <property type="entry name" value="AB_hydrolase_3"/>
</dbReference>
<reference evidence="3" key="1">
    <citation type="submission" date="2016-01" db="EMBL/GenBank/DDBJ databases">
        <authorList>
            <person name="Mitreva M."/>
            <person name="Pepin K.H."/>
            <person name="Mihindukulasuriya K.A."/>
            <person name="Fulton R."/>
            <person name="Fronick C."/>
            <person name="O'Laughlin M."/>
            <person name="Miner T."/>
            <person name="Herter B."/>
            <person name="Rosa B.A."/>
            <person name="Cordes M."/>
            <person name="Tomlinson C."/>
            <person name="Wollam A."/>
            <person name="Palsikar V.B."/>
            <person name="Mardis E.R."/>
            <person name="Wilson R.K."/>
        </authorList>
    </citation>
    <scope>NUCLEOTIDE SEQUENCE [LARGE SCALE GENOMIC DNA]</scope>
    <source>
        <strain evidence="3">KA00274</strain>
    </source>
</reference>
<dbReference type="Proteomes" id="UP000070080">
    <property type="component" value="Unassembled WGS sequence"/>
</dbReference>
<dbReference type="PATRIC" id="fig|1497955.3.peg.656"/>
<gene>
    <name evidence="2" type="ORF">HMPREF1872_00680</name>
</gene>
<dbReference type="GO" id="GO:0016787">
    <property type="term" value="F:hydrolase activity"/>
    <property type="evidence" value="ECO:0007669"/>
    <property type="project" value="InterPro"/>
</dbReference>
<dbReference type="Pfam" id="PF07859">
    <property type="entry name" value="Abhydrolase_3"/>
    <property type="match status" value="1"/>
</dbReference>
<organism evidence="2 3">
    <name type="scientific">Amygdalobacter nucleatus</name>
    <dbReference type="NCBI Taxonomy" id="3029274"/>
    <lineage>
        <taxon>Bacteria</taxon>
        <taxon>Bacillati</taxon>
        <taxon>Bacillota</taxon>
        <taxon>Clostridia</taxon>
        <taxon>Eubacteriales</taxon>
        <taxon>Oscillospiraceae</taxon>
        <taxon>Amygdalobacter</taxon>
    </lineage>
</organism>